<dbReference type="HOGENOM" id="CLU_056947_0_0_6"/>
<dbReference type="Pfam" id="PF13487">
    <property type="entry name" value="HD_5"/>
    <property type="match status" value="1"/>
</dbReference>
<dbReference type="PANTHER" id="PTHR45228">
    <property type="entry name" value="CYCLIC DI-GMP PHOSPHODIESTERASE TM_0186-RELATED"/>
    <property type="match status" value="1"/>
</dbReference>
<dbReference type="Proteomes" id="UP000005380">
    <property type="component" value="Chromosome"/>
</dbReference>
<keyword evidence="2" id="KW-1133">Transmembrane helix</keyword>
<name>W0DP24_9GAMM</name>
<evidence type="ECO:0000313" key="4">
    <source>
        <dbReference type="EMBL" id="AHF00355.1"/>
    </source>
</evidence>
<dbReference type="PANTHER" id="PTHR45228:SF9">
    <property type="entry name" value="3'3'-CGAMP-SPECIFIC PHOSPHODIESTERASE 2"/>
    <property type="match status" value="1"/>
</dbReference>
<keyword evidence="2" id="KW-0812">Transmembrane</keyword>
<dbReference type="GO" id="GO:0008081">
    <property type="term" value="F:phosphoric diester hydrolase activity"/>
    <property type="evidence" value="ECO:0007669"/>
    <property type="project" value="UniProtKB-ARBA"/>
</dbReference>
<keyword evidence="4" id="KW-0378">Hydrolase</keyword>
<keyword evidence="2" id="KW-0472">Membrane</keyword>
<dbReference type="SMART" id="SM00471">
    <property type="entry name" value="HDc"/>
    <property type="match status" value="1"/>
</dbReference>
<keyword evidence="1" id="KW-0175">Coiled coil</keyword>
<evidence type="ECO:0000313" key="5">
    <source>
        <dbReference type="Proteomes" id="UP000005380"/>
    </source>
</evidence>
<evidence type="ECO:0000256" key="2">
    <source>
        <dbReference type="SAM" id="Phobius"/>
    </source>
</evidence>
<dbReference type="KEGG" id="tao:THIAE_00090"/>
<sequence>MPFSEKFQKTAVINFRILMLVNLIFLVLALFANFWLERWALLIIHAITGLAFLMLYGMSNLRPNYQGYPRIYLAIMAAYFYSFFWYGHIDTYDLIWLLLFPPLVAFLIEKDRELILWQGGFILGVFIFFIAAMQDVWGLVYPPMLIGAVLFSNSFISVLSWFNHRYKARFYAAQEAFQNVLEQRVEQATQTIRKLNDELEVSQRDVVMRLGEICEVRSKETGQHVQRVSEYSRRLAELINLPEDEVQLIQDASPLHDVGKVAIPDNILNKPGRYDEREYSIMKEHANIGYKLLNSSPQPLLQAAAIIARDHHEWWNGKGYPNHKAQENIHIYGRIVAIADVFDALSFERIYKPAWSDDKILALFNEQCGVQFDPRLCQLFLDHYDEFIALRKKFC</sequence>
<feature type="transmembrane region" description="Helical" evidence="2">
    <location>
        <begin position="115"/>
        <end position="133"/>
    </location>
</feature>
<dbReference type="PROSITE" id="PS51832">
    <property type="entry name" value="HD_GYP"/>
    <property type="match status" value="1"/>
</dbReference>
<accession>W0DP24</accession>
<feature type="transmembrane region" description="Helical" evidence="2">
    <location>
        <begin position="92"/>
        <end position="108"/>
    </location>
</feature>
<proteinExistence type="predicted"/>
<evidence type="ECO:0000256" key="1">
    <source>
        <dbReference type="SAM" id="Coils"/>
    </source>
</evidence>
<feature type="transmembrane region" description="Helical" evidence="2">
    <location>
        <begin position="12"/>
        <end position="32"/>
    </location>
</feature>
<dbReference type="SUPFAM" id="SSF109604">
    <property type="entry name" value="HD-domain/PDEase-like"/>
    <property type="match status" value="1"/>
</dbReference>
<dbReference type="CDD" id="cd00077">
    <property type="entry name" value="HDc"/>
    <property type="match status" value="1"/>
</dbReference>
<dbReference type="InterPro" id="IPR003607">
    <property type="entry name" value="HD/PDEase_dom"/>
</dbReference>
<keyword evidence="5" id="KW-1185">Reference proteome</keyword>
<feature type="coiled-coil region" evidence="1">
    <location>
        <begin position="178"/>
        <end position="205"/>
    </location>
</feature>
<protein>
    <submittedName>
        <fullName evidence="4">Phosphohydrolase</fullName>
    </submittedName>
</protein>
<dbReference type="Gene3D" id="1.10.3210.10">
    <property type="entry name" value="Hypothetical protein af1432"/>
    <property type="match status" value="1"/>
</dbReference>
<dbReference type="AlphaFoldDB" id="W0DP24"/>
<feature type="transmembrane region" description="Helical" evidence="2">
    <location>
        <begin position="68"/>
        <end position="86"/>
    </location>
</feature>
<organism evidence="4 5">
    <name type="scientific">Thiomicrospira aerophila AL3</name>
    <dbReference type="NCBI Taxonomy" id="717772"/>
    <lineage>
        <taxon>Bacteria</taxon>
        <taxon>Pseudomonadati</taxon>
        <taxon>Pseudomonadota</taxon>
        <taxon>Gammaproteobacteria</taxon>
        <taxon>Thiotrichales</taxon>
        <taxon>Piscirickettsiaceae</taxon>
        <taxon>Thiomicrospira</taxon>
    </lineage>
</organism>
<feature type="domain" description="HD-GYP" evidence="3">
    <location>
        <begin position="199"/>
        <end position="395"/>
    </location>
</feature>
<dbReference type="eggNOG" id="COG3437">
    <property type="taxonomic scope" value="Bacteria"/>
</dbReference>
<evidence type="ECO:0000259" key="3">
    <source>
        <dbReference type="PROSITE" id="PS51832"/>
    </source>
</evidence>
<dbReference type="OrthoDB" id="9802066at2"/>
<feature type="transmembrane region" description="Helical" evidence="2">
    <location>
        <begin position="139"/>
        <end position="162"/>
    </location>
</feature>
<dbReference type="STRING" id="717772.THIAE_00090"/>
<feature type="transmembrane region" description="Helical" evidence="2">
    <location>
        <begin position="38"/>
        <end position="56"/>
    </location>
</feature>
<reference evidence="4 5" key="1">
    <citation type="submission" date="2013-12" db="EMBL/GenBank/DDBJ databases">
        <authorList>
            <consortium name="DOE Joint Genome Institute"/>
            <person name="Kappler U."/>
            <person name="Huntemann M."/>
            <person name="Han J."/>
            <person name="Chen A."/>
            <person name="Kyrpides N."/>
            <person name="Mavromatis K."/>
            <person name="Markowitz V."/>
            <person name="Palaniappan K."/>
            <person name="Ivanova N."/>
            <person name="Schaumberg A."/>
            <person name="Pati A."/>
            <person name="Liolios K."/>
            <person name="Nordberg H.P."/>
            <person name="Cantor M.N."/>
            <person name="Hua S.X."/>
            <person name="Woyke T."/>
        </authorList>
    </citation>
    <scope>NUCLEOTIDE SEQUENCE [LARGE SCALE GENOMIC DNA]</scope>
    <source>
        <strain evidence="5">AL2</strain>
    </source>
</reference>
<gene>
    <name evidence="4" type="ORF">THIAE_00090</name>
</gene>
<dbReference type="InterPro" id="IPR037522">
    <property type="entry name" value="HD_GYP_dom"/>
</dbReference>
<dbReference type="EMBL" id="CP007030">
    <property type="protein sequence ID" value="AHF00355.1"/>
    <property type="molecule type" value="Genomic_DNA"/>
</dbReference>
<dbReference type="InParanoid" id="W0DP24"/>
<dbReference type="InterPro" id="IPR052020">
    <property type="entry name" value="Cyclic_di-GMP/3'3'-cGAMP_PDE"/>
</dbReference>